<reference evidence="1 2" key="1">
    <citation type="journal article" date="2021" name="Nat. Commun.">
        <title>Genetic determinants of endophytism in the Arabidopsis root mycobiome.</title>
        <authorList>
            <person name="Mesny F."/>
            <person name="Miyauchi S."/>
            <person name="Thiergart T."/>
            <person name="Pickel B."/>
            <person name="Atanasova L."/>
            <person name="Karlsson M."/>
            <person name="Huettel B."/>
            <person name="Barry K.W."/>
            <person name="Haridas S."/>
            <person name="Chen C."/>
            <person name="Bauer D."/>
            <person name="Andreopoulos W."/>
            <person name="Pangilinan J."/>
            <person name="LaButti K."/>
            <person name="Riley R."/>
            <person name="Lipzen A."/>
            <person name="Clum A."/>
            <person name="Drula E."/>
            <person name="Henrissat B."/>
            <person name="Kohler A."/>
            <person name="Grigoriev I.V."/>
            <person name="Martin F.M."/>
            <person name="Hacquard S."/>
        </authorList>
    </citation>
    <scope>NUCLEOTIDE SEQUENCE [LARGE SCALE GENOMIC DNA]</scope>
    <source>
        <strain evidence="1 2">MPI-SDFR-AT-0079</strain>
    </source>
</reference>
<dbReference type="EMBL" id="JAGIZQ010000003">
    <property type="protein sequence ID" value="KAH6636041.1"/>
    <property type="molecule type" value="Genomic_DNA"/>
</dbReference>
<evidence type="ECO:0000313" key="2">
    <source>
        <dbReference type="Proteomes" id="UP000724584"/>
    </source>
</evidence>
<accession>A0ACB7PB19</accession>
<comment type="caution">
    <text evidence="1">The sequence shown here is derived from an EMBL/GenBank/DDBJ whole genome shotgun (WGS) entry which is preliminary data.</text>
</comment>
<sequence length="226" mass="25429">METETTGRRVWATVLYDRLCLSGVLVLDFSLRKQGTKHPLIVIMTNEAARDADITSVLDAAGITMVFVDTIFAEYQGKRYFGNWQKLSAWSLTDYERIVLLDSNQLILQPIDNLQTTLFSHGLLASGSGDRNDYIAAVLTAPGHPHPSTIILHPSLAQYHRLRSTLNEFFFSRANEQDVLVMAYRGRVASLLPEYSALESLEGMVRGLRKIMVDRLQVVVLKCREA</sequence>
<keyword evidence="1" id="KW-0808">Transferase</keyword>
<evidence type="ECO:0000313" key="1">
    <source>
        <dbReference type="EMBL" id="KAH6636041.1"/>
    </source>
</evidence>
<protein>
    <submittedName>
        <fullName evidence="1">Nucleotide-diphospho-sugar transferase</fullName>
    </submittedName>
</protein>
<keyword evidence="2" id="KW-1185">Reference proteome</keyword>
<name>A0ACB7PB19_9PEZI</name>
<proteinExistence type="predicted"/>
<gene>
    <name evidence="1" type="ORF">F5144DRAFT_610853</name>
</gene>
<organism evidence="1 2">
    <name type="scientific">Chaetomium tenue</name>
    <dbReference type="NCBI Taxonomy" id="1854479"/>
    <lineage>
        <taxon>Eukaryota</taxon>
        <taxon>Fungi</taxon>
        <taxon>Dikarya</taxon>
        <taxon>Ascomycota</taxon>
        <taxon>Pezizomycotina</taxon>
        <taxon>Sordariomycetes</taxon>
        <taxon>Sordariomycetidae</taxon>
        <taxon>Sordariales</taxon>
        <taxon>Chaetomiaceae</taxon>
        <taxon>Chaetomium</taxon>
    </lineage>
</organism>
<dbReference type="Proteomes" id="UP000724584">
    <property type="component" value="Unassembled WGS sequence"/>
</dbReference>